<dbReference type="GO" id="GO:0004519">
    <property type="term" value="F:endonuclease activity"/>
    <property type="evidence" value="ECO:0007669"/>
    <property type="project" value="UniProtKB-KW"/>
</dbReference>
<organism evidence="3 4">
    <name type="scientific">Corynebacterium marambiense</name>
    <dbReference type="NCBI Taxonomy" id="2765364"/>
    <lineage>
        <taxon>Bacteria</taxon>
        <taxon>Bacillati</taxon>
        <taxon>Actinomycetota</taxon>
        <taxon>Actinomycetes</taxon>
        <taxon>Mycobacteriales</taxon>
        <taxon>Corynebacteriaceae</taxon>
        <taxon>Corynebacterium</taxon>
    </lineage>
</organism>
<evidence type="ECO:0000313" key="3">
    <source>
        <dbReference type="EMBL" id="MBI8999778.1"/>
    </source>
</evidence>
<feature type="domain" description="Endonuclease/exonuclease/phosphatase" evidence="2">
    <location>
        <begin position="99"/>
        <end position="289"/>
    </location>
</feature>
<dbReference type="SUPFAM" id="SSF56219">
    <property type="entry name" value="DNase I-like"/>
    <property type="match status" value="1"/>
</dbReference>
<dbReference type="Gene3D" id="3.60.10.10">
    <property type="entry name" value="Endonuclease/exonuclease/phosphatase"/>
    <property type="match status" value="1"/>
</dbReference>
<keyword evidence="3" id="KW-0255">Endonuclease</keyword>
<dbReference type="Proteomes" id="UP000625574">
    <property type="component" value="Unassembled WGS sequence"/>
</dbReference>
<proteinExistence type="predicted"/>
<keyword evidence="1" id="KW-1133">Transmembrane helix</keyword>
<accession>A0ABS0VWM8</accession>
<keyword evidence="4" id="KW-1185">Reference proteome</keyword>
<gene>
    <name evidence="3" type="ORF">JDV76_02140</name>
</gene>
<dbReference type="Pfam" id="PF03372">
    <property type="entry name" value="Exo_endo_phos"/>
    <property type="match status" value="1"/>
</dbReference>
<keyword evidence="1" id="KW-0812">Transmembrane</keyword>
<keyword evidence="3" id="KW-0540">Nuclease</keyword>
<dbReference type="EMBL" id="JAEIOT010000004">
    <property type="protein sequence ID" value="MBI8999778.1"/>
    <property type="molecule type" value="Genomic_DNA"/>
</dbReference>
<name>A0ABS0VWM8_9CORY</name>
<feature type="transmembrane region" description="Helical" evidence="1">
    <location>
        <begin position="32"/>
        <end position="52"/>
    </location>
</feature>
<dbReference type="InterPro" id="IPR005135">
    <property type="entry name" value="Endo/exonuclease/phosphatase"/>
</dbReference>
<reference evidence="3 4" key="1">
    <citation type="submission" date="2020-12" db="EMBL/GenBank/DDBJ databases">
        <title>Genome public.</title>
        <authorList>
            <person name="Sun Q."/>
        </authorList>
    </citation>
    <scope>NUCLEOTIDE SEQUENCE [LARGE SCALE GENOMIC DNA]</scope>
    <source>
        <strain evidence="3 4">CCM 8864</strain>
    </source>
</reference>
<keyword evidence="1" id="KW-0472">Membrane</keyword>
<comment type="caution">
    <text evidence="3">The sequence shown here is derived from an EMBL/GenBank/DDBJ whole genome shotgun (WGS) entry which is preliminary data.</text>
</comment>
<sequence>MRILSLCIFIAALAWALLPGNTATTWPLIAHFTAFPVVVGAGLGLIGVVGVLLRRFRPLLAAGVVLVIAGAGSFLPVQQPAVSDADDGGLVVLEWNTGDSVTPEALATLIRDVDPDIAVLPEYSGAAPAGYRSFVSSEMPVTVLVAEELGDYRAVEVPGSSEVTFGTVHVSTGRPGERTPDVIGLHTAPPLPGLMGRWHDDLGTIVSLAETHPDALIIGDLNAVPRHGVLARTDTHADAAAAAPLLGRGTWPTALPGWARSPIDHILIPHGWSVVDGGVRVLDTGGSDHAPVVAHIRRD</sequence>
<dbReference type="InterPro" id="IPR036691">
    <property type="entry name" value="Endo/exonu/phosph_ase_sf"/>
</dbReference>
<evidence type="ECO:0000259" key="2">
    <source>
        <dbReference type="Pfam" id="PF03372"/>
    </source>
</evidence>
<evidence type="ECO:0000313" key="4">
    <source>
        <dbReference type="Proteomes" id="UP000625574"/>
    </source>
</evidence>
<evidence type="ECO:0000256" key="1">
    <source>
        <dbReference type="SAM" id="Phobius"/>
    </source>
</evidence>
<feature type="transmembrane region" description="Helical" evidence="1">
    <location>
        <begin position="59"/>
        <end position="77"/>
    </location>
</feature>
<keyword evidence="3" id="KW-0378">Hydrolase</keyword>
<protein>
    <submittedName>
        <fullName evidence="3">Endonuclease/exonuclease/phosphatase family protein</fullName>
    </submittedName>
</protein>
<dbReference type="RefSeq" id="WP_198735203.1">
    <property type="nucleotide sequence ID" value="NZ_JAEIOT010000004.1"/>
</dbReference>